<dbReference type="Pfam" id="PF22494">
    <property type="entry name" value="choice_anch_I"/>
    <property type="match status" value="1"/>
</dbReference>
<dbReference type="InterPro" id="IPR055188">
    <property type="entry name" value="Choice_anch_I"/>
</dbReference>
<feature type="region of interest" description="Disordered" evidence="1">
    <location>
        <begin position="47"/>
        <end position="69"/>
    </location>
</feature>
<sequence>MRTPLTASAVLAFGGRSFSIFTTDGEQLFDSGSDFGRITAEAAPEYFNSNHRGNSFDTRSDDKGPEPEDVVLGQVEGRTYAFIGLERVGGVMVYDVTDPHDMTFTRYLDNRDFSAAPDTREAGDLGAEGLIFIDGEDSPVPGVPALVMANEVSGTTTLFRVDRG</sequence>
<feature type="compositionally biased region" description="Polar residues" evidence="1">
    <location>
        <begin position="47"/>
        <end position="57"/>
    </location>
</feature>
<keyword evidence="4" id="KW-1185">Reference proteome</keyword>
<dbReference type="Proteomes" id="UP001055940">
    <property type="component" value="Chromosome"/>
</dbReference>
<proteinExistence type="predicted"/>
<evidence type="ECO:0000256" key="1">
    <source>
        <dbReference type="SAM" id="MobiDB-lite"/>
    </source>
</evidence>
<dbReference type="EMBL" id="CP099837">
    <property type="protein sequence ID" value="USY20353.1"/>
    <property type="molecule type" value="Genomic_DNA"/>
</dbReference>
<evidence type="ECO:0000313" key="3">
    <source>
        <dbReference type="EMBL" id="USY20353.1"/>
    </source>
</evidence>
<dbReference type="InterPro" id="IPR052956">
    <property type="entry name" value="Mesenchyme-surface_protein"/>
</dbReference>
<dbReference type="PANTHER" id="PTHR46928">
    <property type="entry name" value="MESENCHYME-SPECIFIC CELL SURFACE GLYCOPROTEIN"/>
    <property type="match status" value="1"/>
</dbReference>
<reference evidence="3" key="1">
    <citation type="submission" date="2022-06" db="EMBL/GenBank/DDBJ databases">
        <authorList>
            <person name="Ping M."/>
        </authorList>
    </citation>
    <scope>NUCLEOTIDE SEQUENCE</scope>
    <source>
        <strain evidence="3">JCM11759T</strain>
    </source>
</reference>
<feature type="domain" description="Choice-of-anchor I" evidence="2">
    <location>
        <begin position="11"/>
        <end position="160"/>
    </location>
</feature>
<name>A0ABY5DBA8_9ACTN</name>
<organism evidence="3 4">
    <name type="scientific">Nocardiopsis exhalans</name>
    <dbReference type="NCBI Taxonomy" id="163604"/>
    <lineage>
        <taxon>Bacteria</taxon>
        <taxon>Bacillati</taxon>
        <taxon>Actinomycetota</taxon>
        <taxon>Actinomycetes</taxon>
        <taxon>Streptosporangiales</taxon>
        <taxon>Nocardiopsidaceae</taxon>
        <taxon>Nocardiopsis</taxon>
    </lineage>
</organism>
<accession>A0ABY5DBA8</accession>
<dbReference type="PANTHER" id="PTHR46928:SF1">
    <property type="entry name" value="MESENCHYME-SPECIFIC CELL SURFACE GLYCOPROTEIN"/>
    <property type="match status" value="1"/>
</dbReference>
<gene>
    <name evidence="3" type="ORF">NE857_01430</name>
</gene>
<evidence type="ECO:0000259" key="2">
    <source>
        <dbReference type="Pfam" id="PF22494"/>
    </source>
</evidence>
<protein>
    <recommendedName>
        <fullName evidence="2">Choice-of-anchor I domain-containing protein</fullName>
    </recommendedName>
</protein>
<evidence type="ECO:0000313" key="4">
    <source>
        <dbReference type="Proteomes" id="UP001055940"/>
    </source>
</evidence>